<name>A0A6J6AIX7_9ZZZZ</name>
<dbReference type="EMBL" id="CAETWZ010000159">
    <property type="protein sequence ID" value="CAB4368454.1"/>
    <property type="molecule type" value="Genomic_DNA"/>
</dbReference>
<accession>A0A6J6AIX7</accession>
<evidence type="ECO:0000313" key="1">
    <source>
        <dbReference type="EMBL" id="CAB4368454.1"/>
    </source>
</evidence>
<reference evidence="1" key="1">
    <citation type="submission" date="2020-05" db="EMBL/GenBank/DDBJ databases">
        <authorList>
            <person name="Chiriac C."/>
            <person name="Salcher M."/>
            <person name="Ghai R."/>
            <person name="Kavagutti S V."/>
        </authorList>
    </citation>
    <scope>NUCLEOTIDE SEQUENCE</scope>
</reference>
<protein>
    <submittedName>
        <fullName evidence="1">Unannotated protein</fullName>
    </submittedName>
</protein>
<proteinExistence type="predicted"/>
<organism evidence="1">
    <name type="scientific">freshwater metagenome</name>
    <dbReference type="NCBI Taxonomy" id="449393"/>
    <lineage>
        <taxon>unclassified sequences</taxon>
        <taxon>metagenomes</taxon>
        <taxon>ecological metagenomes</taxon>
    </lineage>
</organism>
<sequence>MLIRVKVLLLGNEIVTGLSRSVVVPSPRRPPPFEPHAYAEPLAATAKDVLHPLEIEVAFATPATLVGVVYDICQLP</sequence>
<gene>
    <name evidence="1" type="ORF">UFOPK4179_01255</name>
</gene>
<dbReference type="AlphaFoldDB" id="A0A6J6AIX7"/>